<evidence type="ECO:0000313" key="1">
    <source>
        <dbReference type="Proteomes" id="UP000095287"/>
    </source>
</evidence>
<reference evidence="2" key="1">
    <citation type="submission" date="2016-11" db="UniProtKB">
        <authorList>
            <consortium name="WormBaseParasite"/>
        </authorList>
    </citation>
    <scope>IDENTIFICATION</scope>
</reference>
<dbReference type="Proteomes" id="UP000095287">
    <property type="component" value="Unplaced"/>
</dbReference>
<organism evidence="1 2">
    <name type="scientific">Steinernema glaseri</name>
    <dbReference type="NCBI Taxonomy" id="37863"/>
    <lineage>
        <taxon>Eukaryota</taxon>
        <taxon>Metazoa</taxon>
        <taxon>Ecdysozoa</taxon>
        <taxon>Nematoda</taxon>
        <taxon>Chromadorea</taxon>
        <taxon>Rhabditida</taxon>
        <taxon>Tylenchina</taxon>
        <taxon>Panagrolaimomorpha</taxon>
        <taxon>Strongyloidoidea</taxon>
        <taxon>Steinernematidae</taxon>
        <taxon>Steinernema</taxon>
    </lineage>
</organism>
<keyword evidence="1" id="KW-1185">Reference proteome</keyword>
<evidence type="ECO:0000313" key="2">
    <source>
        <dbReference type="WBParaSite" id="L893_g24278.t1"/>
    </source>
</evidence>
<sequence length="81" mass="9021">MCFLSTEPLNNCNKGSNKCYISDKANVPASSPRLKQRLCSRNKRVESVGNDATQAATKLHTWGSKQLTDSVEQMTLCEKEE</sequence>
<protein>
    <submittedName>
        <fullName evidence="2">Uncharacterized protein</fullName>
    </submittedName>
</protein>
<proteinExistence type="predicted"/>
<dbReference type="WBParaSite" id="L893_g24278.t1">
    <property type="protein sequence ID" value="L893_g24278.t1"/>
    <property type="gene ID" value="L893_g24278"/>
</dbReference>
<name>A0A1I7Z9S2_9BILA</name>
<accession>A0A1I7Z9S2</accession>
<dbReference type="AlphaFoldDB" id="A0A1I7Z9S2"/>